<dbReference type="InterPro" id="IPR002938">
    <property type="entry name" value="FAD-bd"/>
</dbReference>
<reference evidence="3 4" key="1">
    <citation type="submission" date="2019-01" db="EMBL/GenBank/DDBJ databases">
        <title>Ktedonosporobacter rubrisoli SCAWS-G2.</title>
        <authorList>
            <person name="Huang Y."/>
            <person name="Yan B."/>
        </authorList>
    </citation>
    <scope>NUCLEOTIDE SEQUENCE [LARGE SCALE GENOMIC DNA]</scope>
    <source>
        <strain evidence="3 4">SCAWS-G2</strain>
    </source>
</reference>
<keyword evidence="1" id="KW-0560">Oxidoreductase</keyword>
<dbReference type="PANTHER" id="PTHR43476">
    <property type="entry name" value="3-(3-HYDROXY-PHENYL)PROPIONATE/3-HYDROXYCINNAMIC ACID HYDROXYLASE"/>
    <property type="match status" value="1"/>
</dbReference>
<dbReference type="SUPFAM" id="SSF51905">
    <property type="entry name" value="FAD/NAD(P)-binding domain"/>
    <property type="match status" value="1"/>
</dbReference>
<dbReference type="GO" id="GO:0071949">
    <property type="term" value="F:FAD binding"/>
    <property type="evidence" value="ECO:0007669"/>
    <property type="project" value="InterPro"/>
</dbReference>
<feature type="domain" description="FAD-binding" evidence="2">
    <location>
        <begin position="21"/>
        <end position="365"/>
    </location>
</feature>
<dbReference type="AlphaFoldDB" id="A0A4P6JRV9"/>
<dbReference type="RefSeq" id="WP_129889157.1">
    <property type="nucleotide sequence ID" value="NZ_CP035758.1"/>
</dbReference>
<protein>
    <submittedName>
        <fullName evidence="3">FAD-dependent oxidoreductase</fullName>
    </submittedName>
</protein>
<dbReference type="OrthoDB" id="9806565at2"/>
<keyword evidence="4" id="KW-1185">Reference proteome</keyword>
<dbReference type="KEGG" id="kbs:EPA93_19725"/>
<proteinExistence type="predicted"/>
<dbReference type="EMBL" id="CP035758">
    <property type="protein sequence ID" value="QBD78104.1"/>
    <property type="molecule type" value="Genomic_DNA"/>
</dbReference>
<evidence type="ECO:0000313" key="3">
    <source>
        <dbReference type="EMBL" id="QBD78104.1"/>
    </source>
</evidence>
<dbReference type="PRINTS" id="PR00420">
    <property type="entry name" value="RNGMNOXGNASE"/>
</dbReference>
<dbReference type="PANTHER" id="PTHR43476:SF5">
    <property type="entry name" value="FAD-DEPENDENT MONOOXYGENASE"/>
    <property type="match status" value="1"/>
</dbReference>
<sequence length="425" mass="47155">MSEITSSSPEQEAQGAISTHKVDCCIVGAGPAGAMLALLLARKGISVMLLEKQMDLDRKFRGDSVHPSTMNILDQLGLAEKVLQLRHTKVDHVTFPLPDGTTSTVDIGHVLKKAGSRYPYMIMLPQVLFLEFLTNEASRYANFHLVLGARVEELVEENGQIQGIRYRLHESGHDSKHEVRALLTVGADGRFSRMRQLAGFTPIKTSPPMDVLWYDIPRYPGDPEDLQANIKNGHIAILLNHFDHWQGGYVIPKGSYQQFHAAGLEALQSSLADMLPLLADRVHCLQSWQQISLLSVESSRLPCWHRPGLLLIGDAAHVMSPVAGVGINYAIQDTVVAANILSQPLKEGQMSDDLLARVQRRRELPTRLIQGLQAQMQKRIVQNALQSGEVFHAPLILRVLASISLTKTLLVRFVMLGLWPVHLKD</sequence>
<dbReference type="Proteomes" id="UP000290365">
    <property type="component" value="Chromosome"/>
</dbReference>
<accession>A0A4P6JRV9</accession>
<dbReference type="InterPro" id="IPR050631">
    <property type="entry name" value="PheA/TfdB_FAD_monoxygenase"/>
</dbReference>
<dbReference type="GO" id="GO:0016491">
    <property type="term" value="F:oxidoreductase activity"/>
    <property type="evidence" value="ECO:0007669"/>
    <property type="project" value="UniProtKB-KW"/>
</dbReference>
<dbReference type="Pfam" id="PF01494">
    <property type="entry name" value="FAD_binding_3"/>
    <property type="match status" value="1"/>
</dbReference>
<evidence type="ECO:0000256" key="1">
    <source>
        <dbReference type="ARBA" id="ARBA00023002"/>
    </source>
</evidence>
<dbReference type="Gene3D" id="3.50.50.60">
    <property type="entry name" value="FAD/NAD(P)-binding domain"/>
    <property type="match status" value="2"/>
</dbReference>
<evidence type="ECO:0000313" key="4">
    <source>
        <dbReference type="Proteomes" id="UP000290365"/>
    </source>
</evidence>
<dbReference type="InterPro" id="IPR036188">
    <property type="entry name" value="FAD/NAD-bd_sf"/>
</dbReference>
<gene>
    <name evidence="3" type="ORF">EPA93_19725</name>
</gene>
<name>A0A4P6JRV9_KTERU</name>
<evidence type="ECO:0000259" key="2">
    <source>
        <dbReference type="Pfam" id="PF01494"/>
    </source>
</evidence>
<organism evidence="3 4">
    <name type="scientific">Ktedonosporobacter rubrisoli</name>
    <dbReference type="NCBI Taxonomy" id="2509675"/>
    <lineage>
        <taxon>Bacteria</taxon>
        <taxon>Bacillati</taxon>
        <taxon>Chloroflexota</taxon>
        <taxon>Ktedonobacteria</taxon>
        <taxon>Ktedonobacterales</taxon>
        <taxon>Ktedonosporobacteraceae</taxon>
        <taxon>Ktedonosporobacter</taxon>
    </lineage>
</organism>